<reference evidence="1 2" key="1">
    <citation type="submission" date="2018-12" db="EMBL/GenBank/DDBJ databases">
        <title>Draft Genome Sequence of Chryseobacterium arthrosphaerae strain ED882-96 Isolated from the Blood of a Patient with Liver Cirrhosis in Taiwan.</title>
        <authorList>
            <person name="Lin J.-N."/>
            <person name="Lai C.-H."/>
            <person name="Yang C.-H."/>
            <person name="Huang Y.-H."/>
        </authorList>
    </citation>
    <scope>NUCLEOTIDE SEQUENCE [LARGE SCALE GENOMIC DNA]</scope>
    <source>
        <strain evidence="1 2">ED882-96</strain>
    </source>
</reference>
<proteinExistence type="predicted"/>
<dbReference type="EMBL" id="RYFC01000003">
    <property type="protein sequence ID" value="RTZ46245.1"/>
    <property type="molecule type" value="Genomic_DNA"/>
</dbReference>
<organism evidence="1 2">
    <name type="scientific">Chryseobacterium arthrosphaerae</name>
    <dbReference type="NCBI Taxonomy" id="651561"/>
    <lineage>
        <taxon>Bacteria</taxon>
        <taxon>Pseudomonadati</taxon>
        <taxon>Bacteroidota</taxon>
        <taxon>Flavobacteriia</taxon>
        <taxon>Flavobacteriales</taxon>
        <taxon>Weeksellaceae</taxon>
        <taxon>Chryseobacterium group</taxon>
        <taxon>Chryseobacterium</taxon>
    </lineage>
</organism>
<comment type="caution">
    <text evidence="1">The sequence shown here is derived from an EMBL/GenBank/DDBJ whole genome shotgun (WGS) entry which is preliminary data.</text>
</comment>
<dbReference type="Proteomes" id="UP000276953">
    <property type="component" value="Unassembled WGS sequence"/>
</dbReference>
<name>A0A3S0NL06_9FLAO</name>
<sequence length="116" mass="12102">MVKSTGNITGSTWAATLLSNGIKNNSGSNTGGGDGFDTSILGYPPVKASQRTVPASLTGTSVTELGCKKWSGTGSNGHTYCAYQIGPVGAIDGKTFYDTFALQTGWRIYCNSHKSR</sequence>
<evidence type="ECO:0000313" key="2">
    <source>
        <dbReference type="Proteomes" id="UP000276953"/>
    </source>
</evidence>
<gene>
    <name evidence="1" type="ORF">EJ377_17630</name>
</gene>
<protein>
    <submittedName>
        <fullName evidence="1">Uncharacterized protein</fullName>
    </submittedName>
</protein>
<accession>A0A3S0NL06</accession>
<evidence type="ECO:0000313" key="1">
    <source>
        <dbReference type="EMBL" id="RTZ46245.1"/>
    </source>
</evidence>
<dbReference type="AlphaFoldDB" id="A0A3S0NL06"/>